<evidence type="ECO:0000313" key="2">
    <source>
        <dbReference type="Proteomes" id="UP000030652"/>
    </source>
</evidence>
<accession>A0A0B0EHQ4</accession>
<protein>
    <recommendedName>
        <fullName evidence="3">DUF4160 domain-containing protein</fullName>
    </recommendedName>
</protein>
<dbReference type="EMBL" id="JRYO01000250">
    <property type="protein sequence ID" value="KHE90643.1"/>
    <property type="molecule type" value="Genomic_DNA"/>
</dbReference>
<comment type="caution">
    <text evidence="1">The sequence shown here is derived from an EMBL/GenBank/DDBJ whole genome shotgun (WGS) entry which is preliminary data.</text>
</comment>
<dbReference type="AlphaFoldDB" id="A0A0B0EHQ4"/>
<sequence length="129" mass="15381">MQFTFTILIIYNSELDPGHDLENSKKNFPVPDTLLYFKFLFVSYNNTYEPTVFKQGKYRFHFFSKEEERVHIHVVSPDGEAKFWLEPTISLANYSGLSKKELNFLQKTVEKHKNEIIKKWKKHFKTGNN</sequence>
<proteinExistence type="predicted"/>
<evidence type="ECO:0008006" key="3">
    <source>
        <dbReference type="Google" id="ProtNLM"/>
    </source>
</evidence>
<dbReference type="Pfam" id="PF13711">
    <property type="entry name" value="DUF4160"/>
    <property type="match status" value="1"/>
</dbReference>
<dbReference type="InterPro" id="IPR025427">
    <property type="entry name" value="DUF4160"/>
</dbReference>
<reference evidence="1 2" key="1">
    <citation type="submission" date="2014-10" db="EMBL/GenBank/DDBJ databases">
        <title>Draft genome of anammox bacterium scalindua brodae, obtained using differential coverage binning of sequence data from two enrichment reactors.</title>
        <authorList>
            <person name="Speth D.R."/>
            <person name="Russ L."/>
            <person name="Kartal B."/>
            <person name="Op den Camp H.J."/>
            <person name="Dutilh B.E."/>
            <person name="Jetten M.S."/>
        </authorList>
    </citation>
    <scope>NUCLEOTIDE SEQUENCE [LARGE SCALE GENOMIC DNA]</scope>
    <source>
        <strain evidence="1">RU1</strain>
    </source>
</reference>
<evidence type="ECO:0000313" key="1">
    <source>
        <dbReference type="EMBL" id="KHE90643.1"/>
    </source>
</evidence>
<dbReference type="Proteomes" id="UP000030652">
    <property type="component" value="Unassembled WGS sequence"/>
</dbReference>
<gene>
    <name evidence="1" type="ORF">SCABRO_03599</name>
</gene>
<name>A0A0B0EHQ4_9BACT</name>
<organism evidence="1 2">
    <name type="scientific">Candidatus Scalindua brodae</name>
    <dbReference type="NCBI Taxonomy" id="237368"/>
    <lineage>
        <taxon>Bacteria</taxon>
        <taxon>Pseudomonadati</taxon>
        <taxon>Planctomycetota</taxon>
        <taxon>Candidatus Brocadiia</taxon>
        <taxon>Candidatus Brocadiales</taxon>
        <taxon>Candidatus Scalinduaceae</taxon>
        <taxon>Candidatus Scalindua</taxon>
    </lineage>
</organism>